<dbReference type="GO" id="GO:0016020">
    <property type="term" value="C:membrane"/>
    <property type="evidence" value="ECO:0007669"/>
    <property type="project" value="UniProtKB-SubCell"/>
</dbReference>
<keyword evidence="2 7" id="KW-0812">Transmembrane</keyword>
<reference evidence="11" key="2">
    <citation type="submission" date="2009-11" db="EMBL/GenBank/DDBJ databases">
        <title>The Genome Sequence of Allomyces macrogynus strain ATCC 38327.</title>
        <authorList>
            <consortium name="The Broad Institute Genome Sequencing Platform"/>
            <person name="Russ C."/>
            <person name="Cuomo C."/>
            <person name="Shea T."/>
            <person name="Young S.K."/>
            <person name="Zeng Q."/>
            <person name="Koehrsen M."/>
            <person name="Haas B."/>
            <person name="Borodovsky M."/>
            <person name="Guigo R."/>
            <person name="Alvarado L."/>
            <person name="Berlin A."/>
            <person name="Borenstein D."/>
            <person name="Chen Z."/>
            <person name="Engels R."/>
            <person name="Freedman E."/>
            <person name="Gellesch M."/>
            <person name="Goldberg J."/>
            <person name="Griggs A."/>
            <person name="Gujja S."/>
            <person name="Heiman D."/>
            <person name="Hepburn T."/>
            <person name="Howarth C."/>
            <person name="Jen D."/>
            <person name="Larson L."/>
            <person name="Lewis B."/>
            <person name="Mehta T."/>
            <person name="Park D."/>
            <person name="Pearson M."/>
            <person name="Roberts A."/>
            <person name="Saif S."/>
            <person name="Shenoy N."/>
            <person name="Sisk P."/>
            <person name="Stolte C."/>
            <person name="Sykes S."/>
            <person name="Walk T."/>
            <person name="White J."/>
            <person name="Yandava C."/>
            <person name="Burger G."/>
            <person name="Gray M.W."/>
            <person name="Holland P.W.H."/>
            <person name="King N."/>
            <person name="Lang F.B.F."/>
            <person name="Roger A.J."/>
            <person name="Ruiz-Trillo I."/>
            <person name="Lander E."/>
            <person name="Nusbaum C."/>
        </authorList>
    </citation>
    <scope>NUCLEOTIDE SEQUENCE [LARGE SCALE GENOMIC DNA]</scope>
    <source>
        <strain evidence="11">ATCC 38327</strain>
    </source>
</reference>
<dbReference type="VEuPathDB" id="FungiDB:AMAG_05547"/>
<organism evidence="10 11">
    <name type="scientific">Allomyces macrogynus (strain ATCC 38327)</name>
    <name type="common">Allomyces javanicus var. macrogynus</name>
    <dbReference type="NCBI Taxonomy" id="578462"/>
    <lineage>
        <taxon>Eukaryota</taxon>
        <taxon>Fungi</taxon>
        <taxon>Fungi incertae sedis</taxon>
        <taxon>Blastocladiomycota</taxon>
        <taxon>Blastocladiomycetes</taxon>
        <taxon>Blastocladiales</taxon>
        <taxon>Blastocladiaceae</taxon>
        <taxon>Allomyces</taxon>
    </lineage>
</organism>
<feature type="compositionally biased region" description="Polar residues" evidence="6">
    <location>
        <begin position="9"/>
        <end position="20"/>
    </location>
</feature>
<dbReference type="GO" id="GO:0022857">
    <property type="term" value="F:transmembrane transporter activity"/>
    <property type="evidence" value="ECO:0007669"/>
    <property type="project" value="InterPro"/>
</dbReference>
<evidence type="ECO:0000256" key="4">
    <source>
        <dbReference type="ARBA" id="ARBA00023136"/>
    </source>
</evidence>
<evidence type="ECO:0000259" key="9">
    <source>
        <dbReference type="Pfam" id="PF12821"/>
    </source>
</evidence>
<evidence type="ECO:0008006" key="12">
    <source>
        <dbReference type="Google" id="ProtNLM"/>
    </source>
</evidence>
<feature type="transmembrane region" description="Helical" evidence="7">
    <location>
        <begin position="761"/>
        <end position="782"/>
    </location>
</feature>
<dbReference type="Proteomes" id="UP000054350">
    <property type="component" value="Unassembled WGS sequence"/>
</dbReference>
<comment type="subcellular location">
    <subcellularLocation>
        <location evidence="1">Membrane</location>
        <topology evidence="1">Multi-pass membrane protein</topology>
    </subcellularLocation>
</comment>
<dbReference type="InterPro" id="IPR051361">
    <property type="entry name" value="ThrE/Ser_Exporter"/>
</dbReference>
<feature type="transmembrane region" description="Helical" evidence="7">
    <location>
        <begin position="477"/>
        <end position="497"/>
    </location>
</feature>
<evidence type="ECO:0000259" key="8">
    <source>
        <dbReference type="Pfam" id="PF06738"/>
    </source>
</evidence>
<feature type="transmembrane region" description="Helical" evidence="7">
    <location>
        <begin position="667"/>
        <end position="687"/>
    </location>
</feature>
<gene>
    <name evidence="10" type="ORF">AMAG_05547</name>
</gene>
<feature type="domain" description="Threonine/Serine exporter ThrE" evidence="9">
    <location>
        <begin position="650"/>
        <end position="781"/>
    </location>
</feature>
<dbReference type="Pfam" id="PF06738">
    <property type="entry name" value="ThrE"/>
    <property type="match status" value="1"/>
</dbReference>
<feature type="domain" description="Threonine/serine exporter-like N-terminal" evidence="8">
    <location>
        <begin position="345"/>
        <end position="605"/>
    </location>
</feature>
<reference evidence="10 11" key="1">
    <citation type="submission" date="2009-11" db="EMBL/GenBank/DDBJ databases">
        <title>Annotation of Allomyces macrogynus ATCC 38327.</title>
        <authorList>
            <consortium name="The Broad Institute Genome Sequencing Platform"/>
            <person name="Russ C."/>
            <person name="Cuomo C."/>
            <person name="Burger G."/>
            <person name="Gray M.W."/>
            <person name="Holland P.W.H."/>
            <person name="King N."/>
            <person name="Lang F.B.F."/>
            <person name="Roger A.J."/>
            <person name="Ruiz-Trillo I."/>
            <person name="Young S.K."/>
            <person name="Zeng Q."/>
            <person name="Gargeya S."/>
            <person name="Fitzgerald M."/>
            <person name="Haas B."/>
            <person name="Abouelleil A."/>
            <person name="Alvarado L."/>
            <person name="Arachchi H.M."/>
            <person name="Berlin A."/>
            <person name="Chapman S.B."/>
            <person name="Gearin G."/>
            <person name="Goldberg J."/>
            <person name="Griggs A."/>
            <person name="Gujja S."/>
            <person name="Hansen M."/>
            <person name="Heiman D."/>
            <person name="Howarth C."/>
            <person name="Larimer J."/>
            <person name="Lui A."/>
            <person name="MacDonald P.J.P."/>
            <person name="McCowen C."/>
            <person name="Montmayeur A."/>
            <person name="Murphy C."/>
            <person name="Neiman D."/>
            <person name="Pearson M."/>
            <person name="Priest M."/>
            <person name="Roberts A."/>
            <person name="Saif S."/>
            <person name="Shea T."/>
            <person name="Sisk P."/>
            <person name="Stolte C."/>
            <person name="Sykes S."/>
            <person name="Wortman J."/>
            <person name="Nusbaum C."/>
            <person name="Birren B."/>
        </authorList>
    </citation>
    <scope>NUCLEOTIDE SEQUENCE [LARGE SCALE GENOMIC DNA]</scope>
    <source>
        <strain evidence="10 11">ATCC 38327</strain>
    </source>
</reference>
<accession>A0A0L0SCH6</accession>
<dbReference type="InterPro" id="IPR010619">
    <property type="entry name" value="ThrE-like_N"/>
</dbReference>
<feature type="region of interest" description="Disordered" evidence="6">
    <location>
        <begin position="148"/>
        <end position="174"/>
    </location>
</feature>
<evidence type="ECO:0000256" key="2">
    <source>
        <dbReference type="ARBA" id="ARBA00022692"/>
    </source>
</evidence>
<feature type="transmembrane region" description="Helical" evidence="7">
    <location>
        <begin position="693"/>
        <end position="709"/>
    </location>
</feature>
<keyword evidence="3 7" id="KW-1133">Transmembrane helix</keyword>
<dbReference type="PANTHER" id="PTHR31082:SF4">
    <property type="entry name" value="PHEROMONE-REGULATED MEMBRANE PROTEIN 10"/>
    <property type="match status" value="1"/>
</dbReference>
<sequence length="1019" mass="108384">MAPHPSNHDPLSSTPRTSVPASRPEAASSTSTDNIVPAPTIRPSLTVQTTDLHVHAASAPPSPRFTASASKTTSAAGTPSGSSRPSTTAASRHRRPASSSGFATPKPGHPVRSPVALSNAQALARQDESINQLRRQLFRSHELAASGLGGSLAASPSTSLPASPSLHPLIPPTAAARSRPVSRASLEWATSSANWASPTSTFLEVDDDAPGSGTTTPRTNRRSAHASGFVHVDGSVTPRPEFVDPVHGHIPSRPVSRGGTPLPSPELYPVSTGAPVPGEAFLPLPAAAEEYARVSGSVRASTESTPKMHGLAGSVPVMTRKRVARPVQADQNGVVVGYFDVRRHFLVTLAESLIRFGSPNYRLEYLLKMASETLHVTTSTFALPNMLLIGYESPIDYRTETVFLTVPAGYELWKLYQTNLLCKDLAAKKITIETAIETLEELIDAPSTWSAFAYCIATAGCSMFVAPLAFNGSMVDASVAGLLGVLVGVLDLLSSKFPTFSNIYDIIVSLLVSFLAAGFKLLIEYPLSSANKSVASLTPASSSSSGLCYMGVTLSTLFIILPGLSISMSLVELNSKHVISGTVRLANGLVKTLTQAFGIVLGSRIAVAAAEHWWPESSATVFQDSLFMACSPTQSFASQYGEWLLLPSVVMFAICQGIQLRASPKQFGITTLAVLVAYWSSYVLKFVDIGPEATSALAAFCVGIACNIYSRISHNPGTAPLLAGVLLLVPGGLGVRSSLSLIAAFGSSNAATSPVASSGGLILQMILISLSIALGVLASRVVPPVETQLKTSRIVELRRKVAAKEAARTRAAAANQHPPTSGVAGVHARVQAAAQWTWQKLRRLVWRGPIKDELPRPDDPIARQHIAFDEPPSAPASVVGIPPPPMPSTSRVRRPPVERFDVDDEDIEVVVDPNDGVKHMRTSRSSVNAPPSARSTSRSSGSGSDDEDADDESEDNVPDSPTAQEAIAEHYHQQLRLWLRRWEWAVKSGKRGSAEKAMVKRYLRKWESFADIVPPPRPR</sequence>
<feature type="compositionally biased region" description="Low complexity" evidence="6">
    <location>
        <begin position="932"/>
        <end position="943"/>
    </location>
</feature>
<feature type="transmembrane region" description="Helical" evidence="7">
    <location>
        <begin position="721"/>
        <end position="746"/>
    </location>
</feature>
<proteinExistence type="inferred from homology"/>
<feature type="region of interest" description="Disordered" evidence="6">
    <location>
        <begin position="871"/>
        <end position="961"/>
    </location>
</feature>
<comment type="similarity">
    <text evidence="5">Belongs to the ThrE exporter (TC 2.A.79) family.</text>
</comment>
<feature type="compositionally biased region" description="Acidic residues" evidence="6">
    <location>
        <begin position="944"/>
        <end position="957"/>
    </location>
</feature>
<feature type="region of interest" description="Disordered" evidence="6">
    <location>
        <begin position="201"/>
        <end position="261"/>
    </location>
</feature>
<dbReference type="eggNOG" id="ENOG502QPMM">
    <property type="taxonomic scope" value="Eukaryota"/>
</dbReference>
<evidence type="ECO:0000313" key="10">
    <source>
        <dbReference type="EMBL" id="KNE60124.1"/>
    </source>
</evidence>
<evidence type="ECO:0000313" key="11">
    <source>
        <dbReference type="Proteomes" id="UP000054350"/>
    </source>
</evidence>
<keyword evidence="11" id="KW-1185">Reference proteome</keyword>
<feature type="transmembrane region" description="Helical" evidence="7">
    <location>
        <begin position="503"/>
        <end position="523"/>
    </location>
</feature>
<evidence type="ECO:0000256" key="5">
    <source>
        <dbReference type="ARBA" id="ARBA00034125"/>
    </source>
</evidence>
<dbReference type="PANTHER" id="PTHR31082">
    <property type="entry name" value="PHEROMONE-REGULATED MEMBRANE PROTEIN 10"/>
    <property type="match status" value="1"/>
</dbReference>
<feature type="region of interest" description="Disordered" evidence="6">
    <location>
        <begin position="1"/>
        <end position="114"/>
    </location>
</feature>
<dbReference type="AlphaFoldDB" id="A0A0L0SCH6"/>
<protein>
    <recommendedName>
        <fullName evidence="12">Threonine/serine exporter-like N-terminal domain-containing protein</fullName>
    </recommendedName>
</protein>
<dbReference type="Pfam" id="PF12821">
    <property type="entry name" value="ThrE_2"/>
    <property type="match status" value="1"/>
</dbReference>
<feature type="transmembrane region" description="Helical" evidence="7">
    <location>
        <begin position="544"/>
        <end position="566"/>
    </location>
</feature>
<evidence type="ECO:0000256" key="3">
    <source>
        <dbReference type="ARBA" id="ARBA00022989"/>
    </source>
</evidence>
<evidence type="ECO:0000256" key="7">
    <source>
        <dbReference type="SAM" id="Phobius"/>
    </source>
</evidence>
<evidence type="ECO:0000256" key="1">
    <source>
        <dbReference type="ARBA" id="ARBA00004141"/>
    </source>
</evidence>
<dbReference type="InterPro" id="IPR024528">
    <property type="entry name" value="ThrE_2"/>
</dbReference>
<feature type="compositionally biased region" description="Low complexity" evidence="6">
    <location>
        <begin position="66"/>
        <end position="90"/>
    </location>
</feature>
<name>A0A0L0SCH6_ALLM3</name>
<dbReference type="OrthoDB" id="413008at2759"/>
<dbReference type="STRING" id="578462.A0A0L0SCH6"/>
<evidence type="ECO:0000256" key="6">
    <source>
        <dbReference type="SAM" id="MobiDB-lite"/>
    </source>
</evidence>
<dbReference type="EMBL" id="GG745335">
    <property type="protein sequence ID" value="KNE60124.1"/>
    <property type="molecule type" value="Genomic_DNA"/>
</dbReference>
<keyword evidence="4 7" id="KW-0472">Membrane</keyword>